<keyword evidence="5 6" id="KW-0472">Membrane</keyword>
<dbReference type="InterPro" id="IPR003838">
    <property type="entry name" value="ABC3_permease_C"/>
</dbReference>
<sequence>MFIKIAIKSLINRKTTAWLTILSVATSLFVLLAVKQISSQAKTSFGRTVSGVDLIVGARTGQLNLLLASVFRIGYVSNSVSWDSYQTIKNQKYVKWAVPISLGDSHKGYPVLGTTVQYFDVFKYGNKQSLEIAQGKAFTPDAFQSAQVVLGAAVAEKLGYQLDQKLVLSHGVGVTSFTHHDHVKFTVVGILAATGTPIDQTLHISLSGIEAMHSDVVPHHEEHEEHEEHEHSAHENVDKVSAVLVGVKAKFATLYVQKAVNDFKNEPLMAIIPGVALTELWQMMASMEKVLLLISILVLFATLLGMSTMLLASMRERSREISILRALGASPLFIFCLIELEVLVLTLISLFVAMVMVWGIGLIAAPVLSSYYGIFIEVSFLNQDTLYIGLGVLLMSLLMGLLPAINAYKNALQTGLLIK</sequence>
<dbReference type="Pfam" id="PF02687">
    <property type="entry name" value="FtsX"/>
    <property type="match status" value="1"/>
</dbReference>
<feature type="transmembrane region" description="Helical" evidence="6">
    <location>
        <begin position="386"/>
        <end position="405"/>
    </location>
</feature>
<gene>
    <name evidence="9" type="ORF">BTO11_06930</name>
</gene>
<organism evidence="9 10">
    <name type="scientific">Psychrosphaera saromensis</name>
    <dbReference type="NCBI Taxonomy" id="716813"/>
    <lineage>
        <taxon>Bacteria</taxon>
        <taxon>Pseudomonadati</taxon>
        <taxon>Pseudomonadota</taxon>
        <taxon>Gammaproteobacteria</taxon>
        <taxon>Alteromonadales</taxon>
        <taxon>Pseudoalteromonadaceae</taxon>
        <taxon>Psychrosphaera</taxon>
    </lineage>
</organism>
<accession>A0A2S7UUL0</accession>
<evidence type="ECO:0000256" key="3">
    <source>
        <dbReference type="ARBA" id="ARBA00022692"/>
    </source>
</evidence>
<keyword evidence="4 6" id="KW-1133">Transmembrane helix</keyword>
<evidence type="ECO:0000256" key="2">
    <source>
        <dbReference type="ARBA" id="ARBA00022475"/>
    </source>
</evidence>
<comment type="caution">
    <text evidence="9">The sequence shown here is derived from an EMBL/GenBank/DDBJ whole genome shotgun (WGS) entry which is preliminary data.</text>
</comment>
<evidence type="ECO:0000313" key="10">
    <source>
        <dbReference type="Proteomes" id="UP000239007"/>
    </source>
</evidence>
<reference evidence="9 10" key="1">
    <citation type="submission" date="2016-12" db="EMBL/GenBank/DDBJ databases">
        <title>Diversity of luminous bacteria.</title>
        <authorList>
            <person name="Yoshizawa S."/>
            <person name="Kogure K."/>
        </authorList>
    </citation>
    <scope>NUCLEOTIDE SEQUENCE [LARGE SCALE GENOMIC DNA]</scope>
    <source>
        <strain evidence="9 10">SA4-48</strain>
    </source>
</reference>
<evidence type="ECO:0000256" key="1">
    <source>
        <dbReference type="ARBA" id="ARBA00004651"/>
    </source>
</evidence>
<feature type="domain" description="ABC3 transporter permease C-terminal" evidence="7">
    <location>
        <begin position="293"/>
        <end position="409"/>
    </location>
</feature>
<comment type="subcellular location">
    <subcellularLocation>
        <location evidence="1">Cell membrane</location>
        <topology evidence="1">Multi-pass membrane protein</topology>
    </subcellularLocation>
</comment>
<keyword evidence="10" id="KW-1185">Reference proteome</keyword>
<dbReference type="InterPro" id="IPR025857">
    <property type="entry name" value="MacB_PCD"/>
</dbReference>
<dbReference type="InterPro" id="IPR051125">
    <property type="entry name" value="ABC-4/HrtB_transporter"/>
</dbReference>
<dbReference type="PANTHER" id="PTHR43738:SF2">
    <property type="entry name" value="ABC TRANSPORTER PERMEASE"/>
    <property type="match status" value="1"/>
</dbReference>
<feature type="transmembrane region" description="Helical" evidence="6">
    <location>
        <begin position="290"/>
        <end position="311"/>
    </location>
</feature>
<feature type="domain" description="MacB-like periplasmic core" evidence="8">
    <location>
        <begin position="18"/>
        <end position="209"/>
    </location>
</feature>
<dbReference type="GO" id="GO:0005886">
    <property type="term" value="C:plasma membrane"/>
    <property type="evidence" value="ECO:0007669"/>
    <property type="project" value="UniProtKB-SubCell"/>
</dbReference>
<keyword evidence="3 6" id="KW-0812">Transmembrane</keyword>
<protein>
    <submittedName>
        <fullName evidence="9">Uncharacterized protein</fullName>
    </submittedName>
</protein>
<proteinExistence type="predicted"/>
<evidence type="ECO:0000259" key="7">
    <source>
        <dbReference type="Pfam" id="PF02687"/>
    </source>
</evidence>
<dbReference type="Pfam" id="PF12704">
    <property type="entry name" value="MacB_PCD"/>
    <property type="match status" value="1"/>
</dbReference>
<evidence type="ECO:0000313" key="9">
    <source>
        <dbReference type="EMBL" id="PQJ53429.1"/>
    </source>
</evidence>
<feature type="transmembrane region" description="Helical" evidence="6">
    <location>
        <begin position="323"/>
        <end position="344"/>
    </location>
</feature>
<dbReference type="PANTHER" id="PTHR43738">
    <property type="entry name" value="ABC TRANSPORTER, MEMBRANE PROTEIN"/>
    <property type="match status" value="1"/>
</dbReference>
<dbReference type="RefSeq" id="WP_105051914.1">
    <property type="nucleotide sequence ID" value="NZ_BMYG01000003.1"/>
</dbReference>
<name>A0A2S7UUL0_9GAMM</name>
<dbReference type="Proteomes" id="UP000239007">
    <property type="component" value="Unassembled WGS sequence"/>
</dbReference>
<evidence type="ECO:0000256" key="4">
    <source>
        <dbReference type="ARBA" id="ARBA00022989"/>
    </source>
</evidence>
<feature type="transmembrane region" description="Helical" evidence="6">
    <location>
        <begin position="16"/>
        <end position="34"/>
    </location>
</feature>
<evidence type="ECO:0000259" key="8">
    <source>
        <dbReference type="Pfam" id="PF12704"/>
    </source>
</evidence>
<evidence type="ECO:0000256" key="6">
    <source>
        <dbReference type="SAM" id="Phobius"/>
    </source>
</evidence>
<keyword evidence="2" id="KW-1003">Cell membrane</keyword>
<feature type="transmembrane region" description="Helical" evidence="6">
    <location>
        <begin position="350"/>
        <end position="374"/>
    </location>
</feature>
<dbReference type="AlphaFoldDB" id="A0A2S7UUL0"/>
<dbReference type="EMBL" id="MSCH01000003">
    <property type="protein sequence ID" value="PQJ53429.1"/>
    <property type="molecule type" value="Genomic_DNA"/>
</dbReference>
<evidence type="ECO:0000256" key="5">
    <source>
        <dbReference type="ARBA" id="ARBA00023136"/>
    </source>
</evidence>
<dbReference type="OrthoDB" id="9784014at2"/>